<sequence length="627" mass="67521">MHPSLRRTPLAGTDTARPITASLRAMRWATSATLAALLLTACGSTPLPPWPSTPAAQRPTAPAPLPRTQQGTVVPAPLGQQQLAPQQPPQRATVVSTPLPPAAPLVVQNEGPMAPPYSAAVAARFPNPPISYNTPGLGQDRRAFTTNAELGQWLRSLADAAPRGATRTKLLNIGTSQRGEPIQGLLLTRAAGTDPASLDNSGRPTVVLIGQQHGDEPAGSEALLVISSELAQGLLEPLLDRINVVVVPRANPDGAEVGTRVTANGTDMNRDHLLLNTPEARALARVINDYRPILVVDAHEYTVVGRYLQKFNAIQRYDALLQYTTTANYPEFLTKASQEWYHQPMVAALKAQGIASDWYYTTSTNLEDKRISMGGTQPDTGRNVHGLKNTVSLLIETRGVGIGRMHIQRRVHSQVTAISSALRSTAERAANLEQVRSFVTRDVSAQACRDQVVVEAAATPTQRDLDFLDPETGADRTIRVDWNSSLTLRTTKSRARPCGYWLAAGSTAAVERLRLLGLQVMRVAEPGAMLAETYRETARETGDRQDVIGTIAGGTGIVRVQVSTVRSAVDAPAGSFYVPLNQPRANLAVAALEPDTQNSYFANRMIEDLGQLARVMATPALVFEETE</sequence>
<comment type="caution">
    <text evidence="10">The sequence shown here is derived from an EMBL/GenBank/DDBJ whole genome shotgun (WGS) entry which is preliminary data.</text>
</comment>
<evidence type="ECO:0000256" key="1">
    <source>
        <dbReference type="ARBA" id="ARBA00001947"/>
    </source>
</evidence>
<dbReference type="Proteomes" id="UP000215441">
    <property type="component" value="Unassembled WGS sequence"/>
</dbReference>
<feature type="domain" description="Peptidase M14" evidence="9">
    <location>
        <begin position="143"/>
        <end position="425"/>
    </location>
</feature>
<evidence type="ECO:0000313" key="10">
    <source>
        <dbReference type="EMBL" id="OYD51713.1"/>
    </source>
</evidence>
<dbReference type="PANTHER" id="PTHR11705">
    <property type="entry name" value="PROTEASE FAMILY M14 CARBOXYPEPTIDASE A,B"/>
    <property type="match status" value="1"/>
</dbReference>
<keyword evidence="6" id="KW-0482">Metalloprotease</keyword>
<accession>A0A235ESE6</accession>
<dbReference type="SUPFAM" id="SSF53187">
    <property type="entry name" value="Zn-dependent exopeptidases"/>
    <property type="match status" value="1"/>
</dbReference>
<dbReference type="AlphaFoldDB" id="A0A235ESE6"/>
<protein>
    <submittedName>
        <fullName evidence="10">Peptidase M14</fullName>
    </submittedName>
</protein>
<dbReference type="Pfam" id="PF00246">
    <property type="entry name" value="Peptidase_M14"/>
    <property type="match status" value="1"/>
</dbReference>
<organism evidence="10 11">
    <name type="scientific">Acidovorax kalamii</name>
    <dbReference type="NCBI Taxonomy" id="2004485"/>
    <lineage>
        <taxon>Bacteria</taxon>
        <taxon>Pseudomonadati</taxon>
        <taxon>Pseudomonadota</taxon>
        <taxon>Betaproteobacteria</taxon>
        <taxon>Burkholderiales</taxon>
        <taxon>Comamonadaceae</taxon>
        <taxon>Acidovorax</taxon>
    </lineage>
</organism>
<evidence type="ECO:0000256" key="6">
    <source>
        <dbReference type="ARBA" id="ARBA00023049"/>
    </source>
</evidence>
<dbReference type="CDD" id="cd06242">
    <property type="entry name" value="M14-like"/>
    <property type="match status" value="1"/>
</dbReference>
<dbReference type="SMART" id="SM00631">
    <property type="entry name" value="Zn_pept"/>
    <property type="match status" value="1"/>
</dbReference>
<keyword evidence="4" id="KW-0378">Hydrolase</keyword>
<dbReference type="GO" id="GO:0008270">
    <property type="term" value="F:zinc ion binding"/>
    <property type="evidence" value="ECO:0007669"/>
    <property type="project" value="InterPro"/>
</dbReference>
<keyword evidence="3" id="KW-0645">Protease</keyword>
<evidence type="ECO:0000256" key="8">
    <source>
        <dbReference type="SAM" id="MobiDB-lite"/>
    </source>
</evidence>
<keyword evidence="5" id="KW-0862">Zinc</keyword>
<dbReference type="PROSITE" id="PS52035">
    <property type="entry name" value="PEPTIDASE_M14"/>
    <property type="match status" value="1"/>
</dbReference>
<name>A0A235ESE6_9BURK</name>
<dbReference type="PANTHER" id="PTHR11705:SF143">
    <property type="entry name" value="SLL0236 PROTEIN"/>
    <property type="match status" value="1"/>
</dbReference>
<feature type="region of interest" description="Disordered" evidence="8">
    <location>
        <begin position="49"/>
        <end position="72"/>
    </location>
</feature>
<evidence type="ECO:0000259" key="9">
    <source>
        <dbReference type="PROSITE" id="PS52035"/>
    </source>
</evidence>
<dbReference type="GO" id="GO:0006508">
    <property type="term" value="P:proteolysis"/>
    <property type="evidence" value="ECO:0007669"/>
    <property type="project" value="UniProtKB-KW"/>
</dbReference>
<evidence type="ECO:0000256" key="3">
    <source>
        <dbReference type="ARBA" id="ARBA00022670"/>
    </source>
</evidence>
<dbReference type="EMBL" id="NOIG01000004">
    <property type="protein sequence ID" value="OYD51713.1"/>
    <property type="molecule type" value="Genomic_DNA"/>
</dbReference>
<dbReference type="OrthoDB" id="5294005at2"/>
<gene>
    <name evidence="10" type="ORF">CBY09_07075</name>
</gene>
<evidence type="ECO:0000313" key="11">
    <source>
        <dbReference type="Proteomes" id="UP000215441"/>
    </source>
</evidence>
<evidence type="ECO:0000256" key="2">
    <source>
        <dbReference type="ARBA" id="ARBA00005988"/>
    </source>
</evidence>
<proteinExistence type="inferred from homology"/>
<evidence type="ECO:0000256" key="7">
    <source>
        <dbReference type="PROSITE-ProRule" id="PRU01379"/>
    </source>
</evidence>
<comment type="similarity">
    <text evidence="2 7">Belongs to the peptidase M14 family.</text>
</comment>
<dbReference type="InterPro" id="IPR000834">
    <property type="entry name" value="Peptidase_M14"/>
</dbReference>
<dbReference type="GO" id="GO:0004181">
    <property type="term" value="F:metallocarboxypeptidase activity"/>
    <property type="evidence" value="ECO:0007669"/>
    <property type="project" value="InterPro"/>
</dbReference>
<evidence type="ECO:0000256" key="5">
    <source>
        <dbReference type="ARBA" id="ARBA00022833"/>
    </source>
</evidence>
<feature type="compositionally biased region" description="Low complexity" evidence="8">
    <location>
        <begin position="53"/>
        <end position="72"/>
    </location>
</feature>
<comment type="cofactor">
    <cofactor evidence="1">
        <name>Zn(2+)</name>
        <dbReference type="ChEBI" id="CHEBI:29105"/>
    </cofactor>
</comment>
<evidence type="ECO:0000256" key="4">
    <source>
        <dbReference type="ARBA" id="ARBA00022801"/>
    </source>
</evidence>
<keyword evidence="11" id="KW-1185">Reference proteome</keyword>
<dbReference type="GO" id="GO:0005615">
    <property type="term" value="C:extracellular space"/>
    <property type="evidence" value="ECO:0007669"/>
    <property type="project" value="TreeGrafter"/>
</dbReference>
<feature type="active site" description="Proton donor/acceptor" evidence="7">
    <location>
        <position position="396"/>
    </location>
</feature>
<dbReference type="Gene3D" id="3.40.630.10">
    <property type="entry name" value="Zn peptidases"/>
    <property type="match status" value="1"/>
</dbReference>
<reference evidence="10 11" key="1">
    <citation type="submission" date="2017-07" db="EMBL/GenBank/DDBJ databases">
        <title>Acidovorax KNDSW TSA 6 genome sequence and assembly.</title>
        <authorList>
            <person name="Mayilraj S."/>
        </authorList>
    </citation>
    <scope>NUCLEOTIDE SEQUENCE [LARGE SCALE GENOMIC DNA]</scope>
    <source>
        <strain evidence="10 11">KNDSW-TSA6</strain>
    </source>
</reference>